<keyword evidence="2" id="KW-1185">Reference proteome</keyword>
<dbReference type="EMBL" id="CP089983">
    <property type="protein sequence ID" value="WXB04921.1"/>
    <property type="molecule type" value="Genomic_DNA"/>
</dbReference>
<protein>
    <submittedName>
        <fullName evidence="1">Uncharacterized protein</fullName>
    </submittedName>
</protein>
<proteinExistence type="predicted"/>
<dbReference type="RefSeq" id="WP_394834564.1">
    <property type="nucleotide sequence ID" value="NZ_CP089929.1"/>
</dbReference>
<reference evidence="1" key="1">
    <citation type="submission" date="2021-12" db="EMBL/GenBank/DDBJ databases">
        <title>Discovery of the Pendulisporaceae a myxobacterial family with distinct sporulation behavior and unique specialized metabolism.</title>
        <authorList>
            <person name="Garcia R."/>
            <person name="Popoff A."/>
            <person name="Bader C.D."/>
            <person name="Loehr J."/>
            <person name="Walesch S."/>
            <person name="Walt C."/>
            <person name="Boldt J."/>
            <person name="Bunk B."/>
            <person name="Haeckl F.J.F.P.J."/>
            <person name="Gunesch A.P."/>
            <person name="Birkelbach J."/>
            <person name="Nuebel U."/>
            <person name="Pietschmann T."/>
            <person name="Bach T."/>
            <person name="Mueller R."/>
        </authorList>
    </citation>
    <scope>NUCLEOTIDE SEQUENCE</scope>
    <source>
        <strain evidence="1">MSr11367</strain>
    </source>
</reference>
<accession>A0ABZ2L535</accession>
<gene>
    <name evidence="1" type="ORF">LVJ94_49525</name>
</gene>
<name>A0ABZ2L535_9BACT</name>
<organism evidence="1 2">
    <name type="scientific">Pendulispora rubella</name>
    <dbReference type="NCBI Taxonomy" id="2741070"/>
    <lineage>
        <taxon>Bacteria</taxon>
        <taxon>Pseudomonadati</taxon>
        <taxon>Myxococcota</taxon>
        <taxon>Myxococcia</taxon>
        <taxon>Myxococcales</taxon>
        <taxon>Sorangiineae</taxon>
        <taxon>Pendulisporaceae</taxon>
        <taxon>Pendulispora</taxon>
    </lineage>
</organism>
<evidence type="ECO:0000313" key="2">
    <source>
        <dbReference type="Proteomes" id="UP001374803"/>
    </source>
</evidence>
<dbReference type="Proteomes" id="UP001374803">
    <property type="component" value="Chromosome"/>
</dbReference>
<evidence type="ECO:0000313" key="1">
    <source>
        <dbReference type="EMBL" id="WXB04921.1"/>
    </source>
</evidence>
<sequence length="94" mass="10763">MSADDDEKLVQALRERERQGATLLELVDLVHEWYFVPKYNRGILMMPFNNAFGLGPLDFSKVIFACQIFGNGASVGINETEVLFKKRLEEIRRG</sequence>